<comment type="caution">
    <text evidence="1">The sequence shown here is derived from an EMBL/GenBank/DDBJ whole genome shotgun (WGS) entry which is preliminary data.</text>
</comment>
<sequence>MKERVLATARYITENKATIRQAAQVMGVSKSTVHSDMNEKLKKLDEGLYLRVRRILEYNLSVRHLRGGRATKNKYVRK</sequence>
<evidence type="ECO:0000313" key="2">
    <source>
        <dbReference type="Proteomes" id="UP000824145"/>
    </source>
</evidence>
<reference evidence="1" key="2">
    <citation type="journal article" date="2021" name="PeerJ">
        <title>Extensive microbial diversity within the chicken gut microbiome revealed by metagenomics and culture.</title>
        <authorList>
            <person name="Gilroy R."/>
            <person name="Ravi A."/>
            <person name="Getino M."/>
            <person name="Pursley I."/>
            <person name="Horton D.L."/>
            <person name="Alikhan N.F."/>
            <person name="Baker D."/>
            <person name="Gharbi K."/>
            <person name="Hall N."/>
            <person name="Watson M."/>
            <person name="Adriaenssens E.M."/>
            <person name="Foster-Nyarko E."/>
            <person name="Jarju S."/>
            <person name="Secka A."/>
            <person name="Antonio M."/>
            <person name="Oren A."/>
            <person name="Chaudhuri R.R."/>
            <person name="La Ragione R."/>
            <person name="Hildebrand F."/>
            <person name="Pallen M.J."/>
        </authorList>
    </citation>
    <scope>NUCLEOTIDE SEQUENCE</scope>
    <source>
        <strain evidence="1">9366</strain>
    </source>
</reference>
<accession>A0A9D1SJY4</accession>
<gene>
    <name evidence="1" type="ORF">IAB07_05790</name>
</gene>
<evidence type="ECO:0000313" key="1">
    <source>
        <dbReference type="EMBL" id="HIU63259.1"/>
    </source>
</evidence>
<dbReference type="EMBL" id="DVNJ01000031">
    <property type="protein sequence ID" value="HIU63259.1"/>
    <property type="molecule type" value="Genomic_DNA"/>
</dbReference>
<dbReference type="Pfam" id="PF12116">
    <property type="entry name" value="SpoIIID"/>
    <property type="match status" value="1"/>
</dbReference>
<organism evidence="1 2">
    <name type="scientific">Candidatus Caccalectryoclostridium excrementigallinarum</name>
    <dbReference type="NCBI Taxonomy" id="2840710"/>
    <lineage>
        <taxon>Bacteria</taxon>
        <taxon>Bacillati</taxon>
        <taxon>Bacillota</taxon>
        <taxon>Clostridia</taxon>
        <taxon>Christensenellales</taxon>
        <taxon>Christensenellaceae</taxon>
        <taxon>Christensenellaceae incertae sedis</taxon>
        <taxon>Candidatus Caccalectryoclostridium</taxon>
    </lineage>
</organism>
<dbReference type="Proteomes" id="UP000824145">
    <property type="component" value="Unassembled WGS sequence"/>
</dbReference>
<dbReference type="InterPro" id="IPR014208">
    <property type="entry name" value="Spore_III_D"/>
</dbReference>
<protein>
    <submittedName>
        <fullName evidence="1">Sporulation transcriptional regulator SpoIIID</fullName>
    </submittedName>
</protein>
<proteinExistence type="predicted"/>
<reference evidence="1" key="1">
    <citation type="submission" date="2020-10" db="EMBL/GenBank/DDBJ databases">
        <authorList>
            <person name="Gilroy R."/>
        </authorList>
    </citation>
    <scope>NUCLEOTIDE SEQUENCE</scope>
    <source>
        <strain evidence="1">9366</strain>
    </source>
</reference>
<dbReference type="AlphaFoldDB" id="A0A9D1SJY4"/>
<name>A0A9D1SJY4_9FIRM</name>